<dbReference type="PROSITE" id="PS51318">
    <property type="entry name" value="TAT"/>
    <property type="match status" value="1"/>
</dbReference>
<dbReference type="InterPro" id="IPR006311">
    <property type="entry name" value="TAT_signal"/>
</dbReference>
<dbReference type="Proteomes" id="UP001524547">
    <property type="component" value="Unassembled WGS sequence"/>
</dbReference>
<dbReference type="Pfam" id="PF01177">
    <property type="entry name" value="Asp_Glu_race"/>
    <property type="match status" value="1"/>
</dbReference>
<accession>A0ABT1VWV2</accession>
<sequence>MYRPKRRQLVAGLALSTAAAALGPVQALARGGKDPIPEKNSRCVGLIGGLGPPSTIFYYENLLRAFAEVGVTPRLLIDEADLERGLAFVQADDRAGLARYLATLIDQLAAGGAQLVAMAAVTPHLCMPQLAPLSHLPIVDIITAIDVELRRRRAHRVALLGNRYTMAQRLYGRLTGFELIDLGPDVVSKVHRIYLSVVANGGASPDDLSYLRALCARLVRQEGVDTIIVGGTELSIVLKEGTEPFPLLDCSLAHIRAIVARAMA</sequence>
<keyword evidence="1" id="KW-0413">Isomerase</keyword>
<proteinExistence type="predicted"/>
<dbReference type="EMBL" id="JAMZEJ010000003">
    <property type="protein sequence ID" value="MCQ8240179.1"/>
    <property type="molecule type" value="Genomic_DNA"/>
</dbReference>
<protein>
    <submittedName>
        <fullName evidence="3">Aspartate/glutamate racemase family protein</fullName>
    </submittedName>
</protein>
<evidence type="ECO:0000256" key="2">
    <source>
        <dbReference type="SAM" id="SignalP"/>
    </source>
</evidence>
<dbReference type="PANTHER" id="PTHR21198">
    <property type="entry name" value="GLUTAMATE RACEMASE"/>
    <property type="match status" value="1"/>
</dbReference>
<comment type="caution">
    <text evidence="3">The sequence shown here is derived from an EMBL/GenBank/DDBJ whole genome shotgun (WGS) entry which is preliminary data.</text>
</comment>
<evidence type="ECO:0000313" key="4">
    <source>
        <dbReference type="Proteomes" id="UP001524547"/>
    </source>
</evidence>
<name>A0ABT1VWV2_9PROT</name>
<organism evidence="3 4">
    <name type="scientific">Rhizosaccharibacter radicis</name>
    <dbReference type="NCBI Taxonomy" id="2782605"/>
    <lineage>
        <taxon>Bacteria</taxon>
        <taxon>Pseudomonadati</taxon>
        <taxon>Pseudomonadota</taxon>
        <taxon>Alphaproteobacteria</taxon>
        <taxon>Acetobacterales</taxon>
        <taxon>Acetobacteraceae</taxon>
        <taxon>Rhizosaccharibacter</taxon>
    </lineage>
</organism>
<keyword evidence="2" id="KW-0732">Signal</keyword>
<feature type="chain" id="PRO_5046860972" evidence="2">
    <location>
        <begin position="30"/>
        <end position="264"/>
    </location>
</feature>
<keyword evidence="4" id="KW-1185">Reference proteome</keyword>
<dbReference type="SUPFAM" id="SSF53681">
    <property type="entry name" value="Aspartate/glutamate racemase"/>
    <property type="match status" value="2"/>
</dbReference>
<evidence type="ECO:0000256" key="1">
    <source>
        <dbReference type="ARBA" id="ARBA00023235"/>
    </source>
</evidence>
<evidence type="ECO:0000313" key="3">
    <source>
        <dbReference type="EMBL" id="MCQ8240179.1"/>
    </source>
</evidence>
<feature type="signal peptide" evidence="2">
    <location>
        <begin position="1"/>
        <end position="29"/>
    </location>
</feature>
<reference evidence="3 4" key="1">
    <citation type="submission" date="2022-06" db="EMBL/GenBank/DDBJ databases">
        <title>Rhizosaccharibacter gen. nov. sp. nov. KSS12, endophytic bacteria isolated from sugarcane.</title>
        <authorList>
            <person name="Pitiwittayakul N."/>
        </authorList>
    </citation>
    <scope>NUCLEOTIDE SEQUENCE [LARGE SCALE GENOMIC DNA]</scope>
    <source>
        <strain evidence="3 4">KSS12</strain>
    </source>
</reference>
<dbReference type="InterPro" id="IPR015942">
    <property type="entry name" value="Asp/Glu/hydantoin_racemase"/>
</dbReference>
<dbReference type="Gene3D" id="3.40.50.1860">
    <property type="match status" value="2"/>
</dbReference>
<gene>
    <name evidence="3" type="ORF">NFI88_04900</name>
</gene>
<dbReference type="RefSeq" id="WP_422918928.1">
    <property type="nucleotide sequence ID" value="NZ_JAMZEJ010000003.1"/>
</dbReference>
<dbReference type="InterPro" id="IPR001920">
    <property type="entry name" value="Asp/Glu_race"/>
</dbReference>
<dbReference type="PANTHER" id="PTHR21198:SF7">
    <property type="entry name" value="ASPARTATE-GLUTAMATE RACEMASE FAMILY"/>
    <property type="match status" value="1"/>
</dbReference>